<reference evidence="2 3" key="1">
    <citation type="journal article" date="2015" name="J. Microbiol.">
        <title>Sphingosinicella ginsenosidimutans sp. nov., with ginsenoside converting activity.</title>
        <authorList>
            <person name="Kim J.K."/>
            <person name="Kang M.S."/>
            <person name="Park S.C."/>
            <person name="Kim K.M."/>
            <person name="Choi K."/>
            <person name="Yoon M.H."/>
            <person name="Im W.T."/>
        </authorList>
    </citation>
    <scope>NUCLEOTIDE SEQUENCE [LARGE SCALE GENOMIC DNA]</scope>
    <source>
        <strain evidence="2 3">BS-11</strain>
    </source>
</reference>
<proteinExistence type="predicted"/>
<accession>A0A5C6TUW3</accession>
<dbReference type="RefSeq" id="WP_147043661.1">
    <property type="nucleotide sequence ID" value="NZ_BAABIR010000001.1"/>
</dbReference>
<evidence type="ECO:0000259" key="1">
    <source>
        <dbReference type="Pfam" id="PF12146"/>
    </source>
</evidence>
<keyword evidence="3" id="KW-1185">Reference proteome</keyword>
<gene>
    <name evidence="2" type="ORF">FRZ32_11670</name>
</gene>
<dbReference type="EMBL" id="VOQQ01000001">
    <property type="protein sequence ID" value="TXC64254.1"/>
    <property type="molecule type" value="Genomic_DNA"/>
</dbReference>
<evidence type="ECO:0000313" key="2">
    <source>
        <dbReference type="EMBL" id="TXC64254.1"/>
    </source>
</evidence>
<name>A0A5C6TUW3_9SPHN</name>
<dbReference type="InterPro" id="IPR029058">
    <property type="entry name" value="AB_hydrolase_fold"/>
</dbReference>
<comment type="caution">
    <text evidence="2">The sequence shown here is derived from an EMBL/GenBank/DDBJ whole genome shotgun (WGS) entry which is preliminary data.</text>
</comment>
<dbReference type="Proteomes" id="UP000321249">
    <property type="component" value="Unassembled WGS sequence"/>
</dbReference>
<dbReference type="AlphaFoldDB" id="A0A5C6TUW3"/>
<dbReference type="OrthoDB" id="7389193at2"/>
<sequence length="243" mass="26187">MTGPASGTQTSDAVAPPPKWLWAAEFPRALWGLVSLGFARRRLTDGVPRGDGRPVIVFPGLANPDRRYRVICHYLNALGYDARGWGLGFNLGRRTIGPGSERLDALIRDSYARAGQPLTLIGVSLGGILARLAAHRHPDLVRQVITVSAPYAGDPRATNVWRVFEWLTGEKVDDPAVARLREEIAAPLPMPATAIWSATDGLVSGELCHGGDCADIEVRANHVGVQNRPEVLRAIARILGGAR</sequence>
<organism evidence="2 3">
    <name type="scientific">Allosphingosinicella ginsenosidimutans</name>
    <dbReference type="NCBI Taxonomy" id="1176539"/>
    <lineage>
        <taxon>Bacteria</taxon>
        <taxon>Pseudomonadati</taxon>
        <taxon>Pseudomonadota</taxon>
        <taxon>Alphaproteobacteria</taxon>
        <taxon>Sphingomonadales</taxon>
        <taxon>Sphingomonadaceae</taxon>
        <taxon>Allosphingosinicella</taxon>
    </lineage>
</organism>
<dbReference type="InterPro" id="IPR022742">
    <property type="entry name" value="Hydrolase_4"/>
</dbReference>
<dbReference type="Gene3D" id="3.40.50.1820">
    <property type="entry name" value="alpha/beta hydrolase"/>
    <property type="match status" value="1"/>
</dbReference>
<dbReference type="SUPFAM" id="SSF53474">
    <property type="entry name" value="alpha/beta-Hydrolases"/>
    <property type="match status" value="1"/>
</dbReference>
<evidence type="ECO:0000313" key="3">
    <source>
        <dbReference type="Proteomes" id="UP000321249"/>
    </source>
</evidence>
<feature type="domain" description="Serine aminopeptidase S33" evidence="1">
    <location>
        <begin position="55"/>
        <end position="173"/>
    </location>
</feature>
<dbReference type="Pfam" id="PF12146">
    <property type="entry name" value="Hydrolase_4"/>
    <property type="match status" value="1"/>
</dbReference>
<protein>
    <submittedName>
        <fullName evidence="2">Lysophospholipase</fullName>
    </submittedName>
</protein>